<dbReference type="SUPFAM" id="SSF55073">
    <property type="entry name" value="Nucleotide cyclase"/>
    <property type="match status" value="1"/>
</dbReference>
<dbReference type="CDD" id="cd01949">
    <property type="entry name" value="GGDEF"/>
    <property type="match status" value="1"/>
</dbReference>
<dbReference type="PROSITE" id="PS50887">
    <property type="entry name" value="GGDEF"/>
    <property type="match status" value="1"/>
</dbReference>
<feature type="transmembrane region" description="Helical" evidence="1">
    <location>
        <begin position="46"/>
        <end position="66"/>
    </location>
</feature>
<accession>A0AAU6UBE8</accession>
<dbReference type="InterPro" id="IPR043128">
    <property type="entry name" value="Rev_trsase/Diguanyl_cyclase"/>
</dbReference>
<dbReference type="Gene3D" id="3.30.70.270">
    <property type="match status" value="1"/>
</dbReference>
<dbReference type="AlphaFoldDB" id="A0AAU6UBE8"/>
<keyword evidence="1" id="KW-1133">Transmembrane helix</keyword>
<dbReference type="InterPro" id="IPR033444">
    <property type="entry name" value="MASE5"/>
</dbReference>
<dbReference type="SMART" id="SM00267">
    <property type="entry name" value="GGDEF"/>
    <property type="match status" value="1"/>
</dbReference>
<protein>
    <submittedName>
        <fullName evidence="3">Membrane-associated sensor domain-containing protein</fullName>
    </submittedName>
</protein>
<dbReference type="EMBL" id="CP095353">
    <property type="protein sequence ID" value="XAG70483.1"/>
    <property type="molecule type" value="Genomic_DNA"/>
</dbReference>
<dbReference type="GO" id="GO:1902201">
    <property type="term" value="P:negative regulation of bacterial-type flagellum-dependent cell motility"/>
    <property type="evidence" value="ECO:0007669"/>
    <property type="project" value="TreeGrafter"/>
</dbReference>
<organism evidence="3">
    <name type="scientific">bacterium 19CA06SA08-2</name>
    <dbReference type="NCBI Taxonomy" id="2920658"/>
    <lineage>
        <taxon>Bacteria</taxon>
    </lineage>
</organism>
<feature type="transmembrane region" description="Helical" evidence="1">
    <location>
        <begin position="86"/>
        <end position="103"/>
    </location>
</feature>
<gene>
    <name evidence="3" type="ORF">MRM75_05755</name>
</gene>
<dbReference type="GO" id="GO:0005886">
    <property type="term" value="C:plasma membrane"/>
    <property type="evidence" value="ECO:0007669"/>
    <property type="project" value="TreeGrafter"/>
</dbReference>
<sequence>MVVSERKEFIGLQAGVTMLTDEQRRLSTRFDHHLCESRRHALSKGLFWFWAVNQLALLFLLARFYVYQDAHLVVARILPWRYEMQLTLMTLACLLFPLCWRWLSRQPLALWRPCLCAGALLWGLAWALFGYAIALVELRGGFSLAFDLISLLLMTALIALYCEARLFYCFSVPPLLFLLLEALFVRVPFPIVHGLAVGCLVILLETGRRILNGWFVLAVSREHENLALARQLDGMAKQAPLTGLANRRHFTRVSEQILAEVRQQHGDFAILLLDVDFFKRFNDHYGHLQGDNCLIAVADCLREAVRQPADVVARYGGEEFVILLPGTDALLAADIARRIAAALAARAIPHAQSEVSPNVTVSQGIALWREEESVADMLARADEALYRVKETGRNGYLIAP</sequence>
<dbReference type="FunFam" id="3.30.70.270:FF:000001">
    <property type="entry name" value="Diguanylate cyclase domain protein"/>
    <property type="match status" value="1"/>
</dbReference>
<dbReference type="InterPro" id="IPR029787">
    <property type="entry name" value="Nucleotide_cyclase"/>
</dbReference>
<dbReference type="PANTHER" id="PTHR45138:SF9">
    <property type="entry name" value="DIGUANYLATE CYCLASE DGCM-RELATED"/>
    <property type="match status" value="1"/>
</dbReference>
<keyword evidence="1" id="KW-0472">Membrane</keyword>
<feature type="transmembrane region" description="Helical" evidence="1">
    <location>
        <begin position="115"/>
        <end position="136"/>
    </location>
</feature>
<dbReference type="NCBIfam" id="TIGR00254">
    <property type="entry name" value="GGDEF"/>
    <property type="match status" value="1"/>
</dbReference>
<reference evidence="3" key="1">
    <citation type="submission" date="2022-03" db="EMBL/GenBank/DDBJ databases">
        <title>Sea Food Isolates.</title>
        <authorList>
            <person name="Li c."/>
        </authorList>
    </citation>
    <scope>NUCLEOTIDE SEQUENCE</scope>
    <source>
        <strain evidence="3">19CA06SA08-2</strain>
    </source>
</reference>
<feature type="transmembrane region" description="Helical" evidence="1">
    <location>
        <begin position="191"/>
        <end position="211"/>
    </location>
</feature>
<feature type="domain" description="GGDEF" evidence="2">
    <location>
        <begin position="266"/>
        <end position="400"/>
    </location>
</feature>
<evidence type="ECO:0000313" key="3">
    <source>
        <dbReference type="EMBL" id="XAG70483.1"/>
    </source>
</evidence>
<dbReference type="GO" id="GO:0052621">
    <property type="term" value="F:diguanylate cyclase activity"/>
    <property type="evidence" value="ECO:0007669"/>
    <property type="project" value="TreeGrafter"/>
</dbReference>
<dbReference type="GO" id="GO:0043709">
    <property type="term" value="P:cell adhesion involved in single-species biofilm formation"/>
    <property type="evidence" value="ECO:0007669"/>
    <property type="project" value="TreeGrafter"/>
</dbReference>
<keyword evidence="1" id="KW-0812">Transmembrane</keyword>
<dbReference type="InterPro" id="IPR000160">
    <property type="entry name" value="GGDEF_dom"/>
</dbReference>
<dbReference type="Pfam" id="PF00990">
    <property type="entry name" value="GGDEF"/>
    <property type="match status" value="1"/>
</dbReference>
<evidence type="ECO:0000256" key="1">
    <source>
        <dbReference type="SAM" id="Phobius"/>
    </source>
</evidence>
<evidence type="ECO:0000259" key="2">
    <source>
        <dbReference type="PROSITE" id="PS50887"/>
    </source>
</evidence>
<dbReference type="Pfam" id="PF17178">
    <property type="entry name" value="MASE5"/>
    <property type="match status" value="1"/>
</dbReference>
<dbReference type="InterPro" id="IPR050469">
    <property type="entry name" value="Diguanylate_Cyclase"/>
</dbReference>
<feature type="transmembrane region" description="Helical" evidence="1">
    <location>
        <begin position="142"/>
        <end position="161"/>
    </location>
</feature>
<proteinExistence type="predicted"/>
<name>A0AAU6UBE8_UNCXX</name>
<dbReference type="PANTHER" id="PTHR45138">
    <property type="entry name" value="REGULATORY COMPONENTS OF SENSORY TRANSDUCTION SYSTEM"/>
    <property type="match status" value="1"/>
</dbReference>